<evidence type="ECO:0000313" key="10">
    <source>
        <dbReference type="Proteomes" id="UP000010556"/>
    </source>
</evidence>
<accession>L5MA44</accession>
<keyword evidence="6" id="KW-0539">Nucleus</keyword>
<dbReference type="eggNOG" id="KOG2905">
    <property type="taxonomic scope" value="Eukaryota"/>
</dbReference>
<dbReference type="InterPro" id="IPR040504">
    <property type="entry name" value="TFIIF_beta_N"/>
</dbReference>
<dbReference type="CDD" id="cd07980">
    <property type="entry name" value="TFIIF_beta"/>
    <property type="match status" value="1"/>
</dbReference>
<comment type="subcellular location">
    <subcellularLocation>
        <location evidence="1">Nucleus</location>
    </subcellularLocation>
</comment>
<proteinExistence type="predicted"/>
<dbReference type="EMBL" id="KB102547">
    <property type="protein sequence ID" value="ELK35197.1"/>
    <property type="molecule type" value="Genomic_DNA"/>
</dbReference>
<dbReference type="Pfam" id="PF17683">
    <property type="entry name" value="TFIIF_beta_N"/>
    <property type="match status" value="1"/>
</dbReference>
<dbReference type="AlphaFoldDB" id="L5MA44"/>
<dbReference type="InterPro" id="IPR011039">
    <property type="entry name" value="TFIIF_interaction"/>
</dbReference>
<dbReference type="PANTHER" id="PTHR10445">
    <property type="entry name" value="GENERAL TRANSCRIPTION FACTOR IIF SUBUNIT 2"/>
    <property type="match status" value="1"/>
</dbReference>
<keyword evidence="3" id="KW-0805">Transcription regulation</keyword>
<reference evidence="10" key="1">
    <citation type="journal article" date="2013" name="Science">
        <title>Comparative analysis of bat genomes provides insight into the evolution of flight and immunity.</title>
        <authorList>
            <person name="Zhang G."/>
            <person name="Cowled C."/>
            <person name="Shi Z."/>
            <person name="Huang Z."/>
            <person name="Bishop-Lilly K.A."/>
            <person name="Fang X."/>
            <person name="Wynne J.W."/>
            <person name="Xiong Z."/>
            <person name="Baker M.L."/>
            <person name="Zhao W."/>
            <person name="Tachedjian M."/>
            <person name="Zhu Y."/>
            <person name="Zhou P."/>
            <person name="Jiang X."/>
            <person name="Ng J."/>
            <person name="Yang L."/>
            <person name="Wu L."/>
            <person name="Xiao J."/>
            <person name="Feng Y."/>
            <person name="Chen Y."/>
            <person name="Sun X."/>
            <person name="Zhang Y."/>
            <person name="Marsh G.A."/>
            <person name="Crameri G."/>
            <person name="Broder C.C."/>
            <person name="Frey K.G."/>
            <person name="Wang L.F."/>
            <person name="Wang J."/>
        </authorList>
    </citation>
    <scope>NUCLEOTIDE SEQUENCE [LARGE SCALE GENOMIC DNA]</scope>
</reference>
<dbReference type="GO" id="GO:0006367">
    <property type="term" value="P:transcription initiation at RNA polymerase II promoter"/>
    <property type="evidence" value="ECO:0007669"/>
    <property type="project" value="InterPro"/>
</dbReference>
<evidence type="ECO:0000256" key="4">
    <source>
        <dbReference type="ARBA" id="ARBA00023125"/>
    </source>
</evidence>
<gene>
    <name evidence="9" type="ORF">MDA_GLEAN10005761</name>
</gene>
<dbReference type="PANTHER" id="PTHR10445:SF0">
    <property type="entry name" value="GENERAL TRANSCRIPTION FACTOR IIF SUBUNIT 2"/>
    <property type="match status" value="1"/>
</dbReference>
<sequence length="273" mass="29287">MPLILVSQVAVDLPFEWLLSGPAFSMEPEHSPLQKTGLGLGPGTIALRSSRVGLSLAAAMNPPPNLRCQLCEPGGGAAQPSGIQRSWAPRRRLLSAVRFVVRTLAPSTQPLAPEPCCGSHSSSGNTPMAERGELDLTGAKQNTGVWLVKVPKYLSQQWAKAPGRGEVGKLRIAKNQGRTEVSFTLNEDLANIHDIGGKPASVSAPREHPFVLQSVGGQTLTVFTESSSDKLSLEGIVVQRAECRPAASENYMRLKRLQAERSQTALKRQGREA</sequence>
<evidence type="ECO:0000313" key="9">
    <source>
        <dbReference type="EMBL" id="ELK35197.1"/>
    </source>
</evidence>
<dbReference type="GO" id="GO:0003677">
    <property type="term" value="F:DNA binding"/>
    <property type="evidence" value="ECO:0007669"/>
    <property type="project" value="UniProtKB-KW"/>
</dbReference>
<dbReference type="Proteomes" id="UP000010556">
    <property type="component" value="Unassembled WGS sequence"/>
</dbReference>
<evidence type="ECO:0000259" key="8">
    <source>
        <dbReference type="Pfam" id="PF17683"/>
    </source>
</evidence>
<keyword evidence="4" id="KW-0238">DNA-binding</keyword>
<evidence type="ECO:0000256" key="5">
    <source>
        <dbReference type="ARBA" id="ARBA00023163"/>
    </source>
</evidence>
<protein>
    <recommendedName>
        <fullName evidence="2">General transcription factor IIF subunit 2</fullName>
    </recommendedName>
    <alternativeName>
        <fullName evidence="7">Transcription initiation factor IIF subunit beta</fullName>
    </alternativeName>
</protein>
<keyword evidence="5" id="KW-0804">Transcription</keyword>
<evidence type="ECO:0000256" key="7">
    <source>
        <dbReference type="ARBA" id="ARBA00033388"/>
    </source>
</evidence>
<keyword evidence="10" id="KW-1185">Reference proteome</keyword>
<feature type="domain" description="TFIIF beta subunit N-terminal" evidence="8">
    <location>
        <begin position="143"/>
        <end position="233"/>
    </location>
</feature>
<evidence type="ECO:0000256" key="1">
    <source>
        <dbReference type="ARBA" id="ARBA00004123"/>
    </source>
</evidence>
<dbReference type="GO" id="GO:0005674">
    <property type="term" value="C:transcription factor TFIIF complex"/>
    <property type="evidence" value="ECO:0007669"/>
    <property type="project" value="InterPro"/>
</dbReference>
<evidence type="ECO:0000256" key="2">
    <source>
        <dbReference type="ARBA" id="ARBA00020815"/>
    </source>
</evidence>
<evidence type="ECO:0000256" key="6">
    <source>
        <dbReference type="ARBA" id="ARBA00023242"/>
    </source>
</evidence>
<evidence type="ECO:0000256" key="3">
    <source>
        <dbReference type="ARBA" id="ARBA00023015"/>
    </source>
</evidence>
<dbReference type="SUPFAM" id="SSF50916">
    <property type="entry name" value="Rap30/74 interaction domains"/>
    <property type="match status" value="1"/>
</dbReference>
<name>L5MA44_MYODS</name>
<dbReference type="InterPro" id="IPR003196">
    <property type="entry name" value="TFIIF_beta"/>
</dbReference>
<organism evidence="9 10">
    <name type="scientific">Myotis davidii</name>
    <name type="common">David's myotis</name>
    <dbReference type="NCBI Taxonomy" id="225400"/>
    <lineage>
        <taxon>Eukaryota</taxon>
        <taxon>Metazoa</taxon>
        <taxon>Chordata</taxon>
        <taxon>Craniata</taxon>
        <taxon>Vertebrata</taxon>
        <taxon>Euteleostomi</taxon>
        <taxon>Mammalia</taxon>
        <taxon>Eutheria</taxon>
        <taxon>Laurasiatheria</taxon>
        <taxon>Chiroptera</taxon>
        <taxon>Yangochiroptera</taxon>
        <taxon>Vespertilionidae</taxon>
        <taxon>Myotis</taxon>
    </lineage>
</organism>